<sequence>MKKISPYEWEIYAYINAWTHKNIVDISYGGEFIENFQQDVSVGNESGNTIYDIPKYNNDMNIGGLQEIVEPSNIYDFFPLKEYSGGNKKVALESLRKWILANPEKATGSNIVKTTSSAGNETPSVAIPK</sequence>
<accession>A0A8S5REU7</accession>
<feature type="region of interest" description="Disordered" evidence="1">
    <location>
        <begin position="110"/>
        <end position="129"/>
    </location>
</feature>
<dbReference type="EMBL" id="BK059095">
    <property type="protein sequence ID" value="DAE29500.1"/>
    <property type="molecule type" value="Genomic_DNA"/>
</dbReference>
<feature type="compositionally biased region" description="Polar residues" evidence="1">
    <location>
        <begin position="110"/>
        <end position="123"/>
    </location>
</feature>
<organism evidence="2">
    <name type="scientific">virus sp. ctkyY8</name>
    <dbReference type="NCBI Taxonomy" id="2827995"/>
    <lineage>
        <taxon>Viruses</taxon>
    </lineage>
</organism>
<protein>
    <submittedName>
        <fullName evidence="2">Uncharacterized protein</fullName>
    </submittedName>
</protein>
<name>A0A8S5REU7_9VIRU</name>
<evidence type="ECO:0000313" key="2">
    <source>
        <dbReference type="EMBL" id="DAE29500.1"/>
    </source>
</evidence>
<evidence type="ECO:0000256" key="1">
    <source>
        <dbReference type="SAM" id="MobiDB-lite"/>
    </source>
</evidence>
<reference evidence="2" key="1">
    <citation type="journal article" date="2021" name="Proc. Natl. Acad. Sci. U.S.A.">
        <title>A Catalog of Tens of Thousands of Viruses from Human Metagenomes Reveals Hidden Associations with Chronic Diseases.</title>
        <authorList>
            <person name="Tisza M.J."/>
            <person name="Buck C.B."/>
        </authorList>
    </citation>
    <scope>NUCLEOTIDE SEQUENCE</scope>
    <source>
        <strain evidence="2">CtkyY8</strain>
    </source>
</reference>
<proteinExistence type="predicted"/>